<accession>A0A098VMG2</accession>
<dbReference type="RefSeq" id="XP_013236699.1">
    <property type="nucleotide sequence ID" value="XM_013381245.1"/>
</dbReference>
<name>A0A098VMG2_9MICR</name>
<keyword evidence="1" id="KW-0732">Signal</keyword>
<reference evidence="2 3" key="1">
    <citation type="submission" date="2014-04" db="EMBL/GenBank/DDBJ databases">
        <title>A new species of microsporidia sheds light on the evolution of extreme parasitism.</title>
        <authorList>
            <person name="Haag K.L."/>
            <person name="James T.Y."/>
            <person name="Larsson R."/>
            <person name="Schaer T.M."/>
            <person name="Refardt D."/>
            <person name="Pombert J.-F."/>
            <person name="Ebert D."/>
        </authorList>
    </citation>
    <scope>NUCLEOTIDE SEQUENCE [LARGE SCALE GENOMIC DNA]</scope>
    <source>
        <strain evidence="2 3">UGP3</strain>
        <tissue evidence="2">Spores</tissue>
    </source>
</reference>
<evidence type="ECO:0000313" key="3">
    <source>
        <dbReference type="Proteomes" id="UP000029725"/>
    </source>
</evidence>
<evidence type="ECO:0000256" key="1">
    <source>
        <dbReference type="SAM" id="SignalP"/>
    </source>
</evidence>
<dbReference type="EMBL" id="JMKJ01000590">
    <property type="protein sequence ID" value="KGG50272.1"/>
    <property type="molecule type" value="Genomic_DNA"/>
</dbReference>
<dbReference type="Proteomes" id="UP000029725">
    <property type="component" value="Unassembled WGS sequence"/>
</dbReference>
<proteinExistence type="predicted"/>
<protein>
    <submittedName>
        <fullName evidence="2">Uncharacterized protein</fullName>
    </submittedName>
</protein>
<feature type="chain" id="PRO_5001941876" evidence="1">
    <location>
        <begin position="19"/>
        <end position="150"/>
    </location>
</feature>
<dbReference type="VEuPathDB" id="MicrosporidiaDB:DI09_7p510"/>
<keyword evidence="3" id="KW-1185">Reference proteome</keyword>
<organism evidence="2 3">
    <name type="scientific">Mitosporidium daphniae</name>
    <dbReference type="NCBI Taxonomy" id="1485682"/>
    <lineage>
        <taxon>Eukaryota</taxon>
        <taxon>Fungi</taxon>
        <taxon>Fungi incertae sedis</taxon>
        <taxon>Microsporidia</taxon>
        <taxon>Mitosporidium</taxon>
    </lineage>
</organism>
<dbReference type="GeneID" id="25260883"/>
<evidence type="ECO:0000313" key="2">
    <source>
        <dbReference type="EMBL" id="KGG50272.1"/>
    </source>
</evidence>
<feature type="signal peptide" evidence="1">
    <location>
        <begin position="1"/>
        <end position="18"/>
    </location>
</feature>
<dbReference type="AlphaFoldDB" id="A0A098VMG2"/>
<sequence length="150" mass="15968">MIYKLLIAIFVLIAVVSSDTQTGPVTMEDIVAHGFVPYANKNLPACVLTLSKYNMTLGSSLIGFGPSSKLSAHIMTLMEANADQAAKQNFCRNFGRWRKDALKHVVKEDASSTASTAKLLGLGDVLCSAGCVEKVSTAFVVISAIAMLII</sequence>
<gene>
    <name evidence="2" type="ORF">DI09_7p510</name>
</gene>
<dbReference type="HOGENOM" id="CLU_1740991_0_0_1"/>
<comment type="caution">
    <text evidence="2">The sequence shown here is derived from an EMBL/GenBank/DDBJ whole genome shotgun (WGS) entry which is preliminary data.</text>
</comment>